<evidence type="ECO:0000313" key="4">
    <source>
        <dbReference type="Proteomes" id="UP000288805"/>
    </source>
</evidence>
<organism evidence="3 4">
    <name type="scientific">Vitis vinifera</name>
    <name type="common">Grape</name>
    <dbReference type="NCBI Taxonomy" id="29760"/>
    <lineage>
        <taxon>Eukaryota</taxon>
        <taxon>Viridiplantae</taxon>
        <taxon>Streptophyta</taxon>
        <taxon>Embryophyta</taxon>
        <taxon>Tracheophyta</taxon>
        <taxon>Spermatophyta</taxon>
        <taxon>Magnoliopsida</taxon>
        <taxon>eudicotyledons</taxon>
        <taxon>Gunneridae</taxon>
        <taxon>Pentapetalae</taxon>
        <taxon>rosids</taxon>
        <taxon>Vitales</taxon>
        <taxon>Vitaceae</taxon>
        <taxon>Viteae</taxon>
        <taxon>Vitis</taxon>
    </lineage>
</organism>
<keyword evidence="2" id="KW-0472">Membrane</keyword>
<feature type="compositionally biased region" description="Pro residues" evidence="1">
    <location>
        <begin position="69"/>
        <end position="84"/>
    </location>
</feature>
<dbReference type="Proteomes" id="UP000288805">
    <property type="component" value="Unassembled WGS sequence"/>
</dbReference>
<protein>
    <submittedName>
        <fullName evidence="3">Uncharacterized protein</fullName>
    </submittedName>
</protein>
<evidence type="ECO:0000256" key="1">
    <source>
        <dbReference type="SAM" id="MobiDB-lite"/>
    </source>
</evidence>
<feature type="compositionally biased region" description="Polar residues" evidence="1">
    <location>
        <begin position="1"/>
        <end position="12"/>
    </location>
</feature>
<keyword evidence="2" id="KW-1133">Transmembrane helix</keyword>
<dbReference type="EMBL" id="QGNW01000216">
    <property type="protein sequence ID" value="RVW84405.1"/>
    <property type="molecule type" value="Genomic_DNA"/>
</dbReference>
<keyword evidence="2" id="KW-0812">Transmembrane</keyword>
<name>A0A438HIU9_VITVI</name>
<dbReference type="PANTHER" id="PTHR37706">
    <property type="entry name" value="TRANSMEMBRANE PROTEIN"/>
    <property type="match status" value="1"/>
</dbReference>
<accession>A0A438HIU9</accession>
<feature type="transmembrane region" description="Helical" evidence="2">
    <location>
        <begin position="131"/>
        <end position="150"/>
    </location>
</feature>
<sequence>MATSVSPTATSTHHTRGFPHTHSCPNSNLQPFVLSFPISCHRSSPSPIRFHPPSLPPRTASLRRRASTPSPPPPPESDPPPQNDPVPLTEKPSGSAVLRNSNEFRSMKIFCPKETEFPSLVATFSRFQDSIQIFFAVLFWLSLFFWASAWDGRNGGRPNKGSRLRR</sequence>
<dbReference type="PANTHER" id="PTHR37706:SF2">
    <property type="entry name" value="TRANSMEMBRANE PROTEIN"/>
    <property type="match status" value="1"/>
</dbReference>
<comment type="caution">
    <text evidence="3">The sequence shown here is derived from an EMBL/GenBank/DDBJ whole genome shotgun (WGS) entry which is preliminary data.</text>
</comment>
<reference evidence="3 4" key="1">
    <citation type="journal article" date="2018" name="PLoS Genet.">
        <title>Population sequencing reveals clonal diversity and ancestral inbreeding in the grapevine cultivar Chardonnay.</title>
        <authorList>
            <person name="Roach M.J."/>
            <person name="Johnson D.L."/>
            <person name="Bohlmann J."/>
            <person name="van Vuuren H.J."/>
            <person name="Jones S.J."/>
            <person name="Pretorius I.S."/>
            <person name="Schmidt S.A."/>
            <person name="Borneman A.R."/>
        </authorList>
    </citation>
    <scope>NUCLEOTIDE SEQUENCE [LARGE SCALE GENOMIC DNA]</scope>
    <source>
        <strain evidence="4">cv. Chardonnay</strain>
        <tissue evidence="3">Leaf</tissue>
    </source>
</reference>
<gene>
    <name evidence="3" type="ORF">CK203_040657</name>
</gene>
<feature type="region of interest" description="Disordered" evidence="1">
    <location>
        <begin position="1"/>
        <end position="23"/>
    </location>
</feature>
<proteinExistence type="predicted"/>
<evidence type="ECO:0000313" key="3">
    <source>
        <dbReference type="EMBL" id="RVW84405.1"/>
    </source>
</evidence>
<feature type="region of interest" description="Disordered" evidence="1">
    <location>
        <begin position="47"/>
        <end position="98"/>
    </location>
</feature>
<evidence type="ECO:0000256" key="2">
    <source>
        <dbReference type="SAM" id="Phobius"/>
    </source>
</evidence>
<dbReference type="AlphaFoldDB" id="A0A438HIU9"/>